<name>A0A6A5V8N2_9PLEO</name>
<accession>A0A6A5V8N2</accession>
<keyword evidence="2" id="KW-1185">Reference proteome</keyword>
<evidence type="ECO:0000313" key="2">
    <source>
        <dbReference type="Proteomes" id="UP000800036"/>
    </source>
</evidence>
<proteinExistence type="predicted"/>
<dbReference type="AlphaFoldDB" id="A0A6A5V8N2"/>
<organism evidence="1 2">
    <name type="scientific">Bimuria novae-zelandiae CBS 107.79</name>
    <dbReference type="NCBI Taxonomy" id="1447943"/>
    <lineage>
        <taxon>Eukaryota</taxon>
        <taxon>Fungi</taxon>
        <taxon>Dikarya</taxon>
        <taxon>Ascomycota</taxon>
        <taxon>Pezizomycotina</taxon>
        <taxon>Dothideomycetes</taxon>
        <taxon>Pleosporomycetidae</taxon>
        <taxon>Pleosporales</taxon>
        <taxon>Massarineae</taxon>
        <taxon>Didymosphaeriaceae</taxon>
        <taxon>Bimuria</taxon>
    </lineage>
</organism>
<protein>
    <submittedName>
        <fullName evidence="1">Uncharacterized protein</fullName>
    </submittedName>
</protein>
<reference evidence="1" key="1">
    <citation type="journal article" date="2020" name="Stud. Mycol.">
        <title>101 Dothideomycetes genomes: a test case for predicting lifestyles and emergence of pathogens.</title>
        <authorList>
            <person name="Haridas S."/>
            <person name="Albert R."/>
            <person name="Binder M."/>
            <person name="Bloem J."/>
            <person name="Labutti K."/>
            <person name="Salamov A."/>
            <person name="Andreopoulos B."/>
            <person name="Baker S."/>
            <person name="Barry K."/>
            <person name="Bills G."/>
            <person name="Bluhm B."/>
            <person name="Cannon C."/>
            <person name="Castanera R."/>
            <person name="Culley D."/>
            <person name="Daum C."/>
            <person name="Ezra D."/>
            <person name="Gonzalez J."/>
            <person name="Henrissat B."/>
            <person name="Kuo A."/>
            <person name="Liang C."/>
            <person name="Lipzen A."/>
            <person name="Lutzoni F."/>
            <person name="Magnuson J."/>
            <person name="Mondo S."/>
            <person name="Nolan M."/>
            <person name="Ohm R."/>
            <person name="Pangilinan J."/>
            <person name="Park H.-J."/>
            <person name="Ramirez L."/>
            <person name="Alfaro M."/>
            <person name="Sun H."/>
            <person name="Tritt A."/>
            <person name="Yoshinaga Y."/>
            <person name="Zwiers L.-H."/>
            <person name="Turgeon B."/>
            <person name="Goodwin S."/>
            <person name="Spatafora J."/>
            <person name="Crous P."/>
            <person name="Grigoriev I."/>
        </authorList>
    </citation>
    <scope>NUCLEOTIDE SEQUENCE</scope>
    <source>
        <strain evidence="1">CBS 107.79</strain>
    </source>
</reference>
<sequence length="225" mass="25353">MSSSISRPTTLPDLHTYALRKFPSNFSNFLETFYVHLTTIHSKFLADDWLSPLLTAPPLSSPIHYMLKIGTVPDGRDVSAVLDAQGSITFIMYDFLEGTWDILGIDREEEEVVKLWNSVQLKGPWAMLRPKGFYRAADALWMICSAAYYMFMMAGKVQVFQRSRLVTLGGLRDTCEAVVCVVEPGRSTSVAQKMEDLGLCFEGEEERLVATVQRVKDRLSGREVV</sequence>
<dbReference type="Proteomes" id="UP000800036">
    <property type="component" value="Unassembled WGS sequence"/>
</dbReference>
<evidence type="ECO:0000313" key="1">
    <source>
        <dbReference type="EMBL" id="KAF1969667.1"/>
    </source>
</evidence>
<dbReference type="EMBL" id="ML976707">
    <property type="protein sequence ID" value="KAF1969667.1"/>
    <property type="molecule type" value="Genomic_DNA"/>
</dbReference>
<gene>
    <name evidence="1" type="ORF">BU23DRAFT_571388</name>
</gene>